<feature type="compositionally biased region" description="Basic and acidic residues" evidence="1">
    <location>
        <begin position="433"/>
        <end position="444"/>
    </location>
</feature>
<reference evidence="2" key="1">
    <citation type="submission" date="2022-10" db="EMBL/GenBank/DDBJ databases">
        <title>The complete genomes of actinobacterial strains from the NBC collection.</title>
        <authorList>
            <person name="Joergensen T.S."/>
            <person name="Alvarez Arevalo M."/>
            <person name="Sterndorff E.B."/>
            <person name="Faurdal D."/>
            <person name="Vuksanovic O."/>
            <person name="Mourched A.-S."/>
            <person name="Charusanti P."/>
            <person name="Shaw S."/>
            <person name="Blin K."/>
            <person name="Weber T."/>
        </authorList>
    </citation>
    <scope>NUCLEOTIDE SEQUENCE</scope>
    <source>
        <strain evidence="2">NBC_00189</strain>
    </source>
</reference>
<dbReference type="RefSeq" id="WP_328937373.1">
    <property type="nucleotide sequence ID" value="NZ_CP108133.1"/>
</dbReference>
<protein>
    <recommendedName>
        <fullName evidence="4">DUF11 domain-containing protein</fullName>
    </recommendedName>
</protein>
<accession>A0ABZ1JBB5</accession>
<evidence type="ECO:0008006" key="4">
    <source>
        <dbReference type="Google" id="ProtNLM"/>
    </source>
</evidence>
<sequence length="456" mass="48620">MIERHGVRRPAAVCLALVVLLSLGGLTGCGALLDSGEKSSLSVPDLFYLRPHGDDSGPEKKTPFHVRAEDVTAESRAGTQDHRLTVDVTGSGRAVRLKISKIRKKNPRCAGTATRVVCKVSGAYDSWSDLDRVYPYAAPGGRPGDSATVRFRFSTRKGKTLSASTRVVVGEPVVTVRTTKVFEDVGPGSVLRTPVVVRNTGEVPVRGVGLRIAVGSGLAFEERYGNCRYPQAQKGHLAVCEFPRLRIAPGKAVVLRPGLALDVSTTDMYTSFHQEAWALDMGPARYGVVPEGGDPGDGPRLTTGAARGPDLKGTFAGGDAWSEVRVDTYADFEVFGVEVSGRRGSEHTVRLKVRNKGPATPGSTTLLFTPPESATVVEQPMEAIDEDVYEPYCDLDKGTYSCLVQGGLQPGESRTFEFGIRLGGPSEGSVRVTDTDGPGRRDPDPANDTAPVTVLP</sequence>
<name>A0ABZ1JBB5_9ACTN</name>
<evidence type="ECO:0000256" key="1">
    <source>
        <dbReference type="SAM" id="MobiDB-lite"/>
    </source>
</evidence>
<gene>
    <name evidence="2" type="ORF">OG288_11685</name>
</gene>
<keyword evidence="3" id="KW-1185">Reference proteome</keyword>
<evidence type="ECO:0000313" key="2">
    <source>
        <dbReference type="EMBL" id="WTP48906.1"/>
    </source>
</evidence>
<evidence type="ECO:0000313" key="3">
    <source>
        <dbReference type="Proteomes" id="UP001432166"/>
    </source>
</evidence>
<feature type="region of interest" description="Disordered" evidence="1">
    <location>
        <begin position="420"/>
        <end position="456"/>
    </location>
</feature>
<proteinExistence type="predicted"/>
<dbReference type="PROSITE" id="PS51257">
    <property type="entry name" value="PROKAR_LIPOPROTEIN"/>
    <property type="match status" value="1"/>
</dbReference>
<dbReference type="Proteomes" id="UP001432166">
    <property type="component" value="Chromosome"/>
</dbReference>
<organism evidence="2 3">
    <name type="scientific">Streptomyces tauricus</name>
    <dbReference type="NCBI Taxonomy" id="68274"/>
    <lineage>
        <taxon>Bacteria</taxon>
        <taxon>Bacillati</taxon>
        <taxon>Actinomycetota</taxon>
        <taxon>Actinomycetes</taxon>
        <taxon>Kitasatosporales</taxon>
        <taxon>Streptomycetaceae</taxon>
        <taxon>Streptomyces</taxon>
        <taxon>Streptomyces aurantiacus group</taxon>
    </lineage>
</organism>
<dbReference type="EMBL" id="CP108133">
    <property type="protein sequence ID" value="WTP48906.1"/>
    <property type="molecule type" value="Genomic_DNA"/>
</dbReference>